<dbReference type="Gene3D" id="1.20.930.20">
    <property type="entry name" value="Adaptor protein Cbl, N-terminal domain"/>
    <property type="match status" value="1"/>
</dbReference>
<feature type="compositionally biased region" description="Basic and acidic residues" evidence="3">
    <location>
        <begin position="822"/>
        <end position="833"/>
    </location>
</feature>
<dbReference type="InterPro" id="IPR000719">
    <property type="entry name" value="Prot_kinase_dom"/>
</dbReference>
<dbReference type="PANTHER" id="PTHR11102:SF160">
    <property type="entry name" value="ERAD-ASSOCIATED E3 UBIQUITIN-PROTEIN LIGASE COMPONENT HRD3"/>
    <property type="match status" value="1"/>
</dbReference>
<dbReference type="PANTHER" id="PTHR11102">
    <property type="entry name" value="SEL-1-LIKE PROTEIN"/>
    <property type="match status" value="1"/>
</dbReference>
<dbReference type="SUPFAM" id="SSF81901">
    <property type="entry name" value="HCP-like"/>
    <property type="match status" value="5"/>
</dbReference>
<dbReference type="OrthoDB" id="442451at2759"/>
<dbReference type="GO" id="GO:0007166">
    <property type="term" value="P:cell surface receptor signaling pathway"/>
    <property type="evidence" value="ECO:0007669"/>
    <property type="project" value="InterPro"/>
</dbReference>
<dbReference type="OMA" id="RIFRCIL"/>
<evidence type="ECO:0000313" key="6">
    <source>
        <dbReference type="Proteomes" id="UP000324585"/>
    </source>
</evidence>
<dbReference type="InterPro" id="IPR050767">
    <property type="entry name" value="Sel1_AlgK"/>
</dbReference>
<keyword evidence="6" id="KW-1185">Reference proteome</keyword>
<accession>A0A5J4YID3</accession>
<comment type="similarity">
    <text evidence="1">Belongs to the sel-1 family.</text>
</comment>
<dbReference type="SUPFAM" id="SSF56112">
    <property type="entry name" value="Protein kinase-like (PK-like)"/>
    <property type="match status" value="1"/>
</dbReference>
<feature type="region of interest" description="Disordered" evidence="3">
    <location>
        <begin position="760"/>
        <end position="857"/>
    </location>
</feature>
<dbReference type="PROSITE" id="PS50011">
    <property type="entry name" value="PROTEIN_KINASE_DOM"/>
    <property type="match status" value="1"/>
</dbReference>
<dbReference type="InterPro" id="IPR011990">
    <property type="entry name" value="TPR-like_helical_dom_sf"/>
</dbReference>
<sequence>MAMANRTEWADGLKVGGALADDVGELIPFVHTIYTVTKIIVDYVQAAQANHKSCGKLAERASSISNTLRTYFGTEDEACTISTNHGKDASMVECISELESELQAACALVKRFSSPDKWTGKTLRALKAKNFQGEFLTCEARLVELERRLSQIIIFRMSHVQKRDNQVIVGKLEAAMRKLEAVPHEMVRALEVDRQRDTTKLENKLQSRPEKVPVLSMHGVDVKITSSFLHAANSGRASNGPEGSEPWYVEAALAEKHQIVEGTRVTFIPLGGGGYGNVFHGTFMGQEVAIKEIRSTGDKALAVLRNEVGIMWRLSHENVVQTRGGFYPRTGVKAHEHESPFILLEYAQKGSLEKFIFHKSGNSLLSREELLRIFRCILDGMKYLHGNKINHRDMKPKSVLLMDDWTPKISDFGLATVNNSCSFANTMLGTSGYMAPEVIRSDQYDRSCDVWSYGVMLFEMMLGETMFESRYTVVHISKILEDPKRGVPWDRLNKSEYAKQWPSWVVKIARACLQTTREKRPTVSDIWLEFYNNMGAEGATAAVQLQTAQYSVSPSGPSTEKVDALAGKLSQVTVTSGRSKTSSSTAGGSSAGPSGSRPVPAPELSADDKLRYAEGWEKAGNMAHAYEYFKLAAEAGAAEGQFRLGQILLDGSHGMDQHLEHGADWVRAAAEKEHMDAMIEYGRCHHAGRGVPQNLRFAKEWYAKAAKLGSPAGSEWFKAVETEEQTALRRQQNEAQKRRLEEDKKKAERDRQALEHAAAVRRAAAEEHERLEKEAHDLAARRDAEASAARKREEEAAAAVEQARRENEARELAARRAAAAEQARREKEARELAAQRAAAAAEQARRDAADWQQRGQTEEFTNKNLTAALEWYRKAAHVGDAYSQCQLGYFYDMGLGGLPQDKRAAVEWYRKAAEQGNAAAQSNLGLCYDNGRGGLPQDKRAAVEWYRKAAEQGYANAQCLLGVCYSNGEGGLPQDKRAAVEWYRKAAEQGYANAQCLLGVCYSNGEGGLPQDKRAAVEWYRKAAEQGYAAAQSNLGGCYCNGEGGLPQNKRAAVEWLRKAAEQGYAKAQSNLGVCYDNGEGGLPQDKRAAVEWYPQGRGTGDAGAQFNLGVCYDNGEGGLPQDKRAAVEWYRKAAEQGYAAAQSNLGVCYEDGGDAEAQFNLGVSYKNGKGGLPQDERAAVEWYRKAAEQGLAAAQFKLGFSYESGFGGLPQDKRAAVEWYRKAAEQGYAAAQFNLGVFYDDGWGGLPQDKRAAVEWYRKAAEQGYAAAQSNLGVCYEDGWGGLPQDEGAAVEWFRKAAEQGDAEAQFNLGVSYKNGKGGLPQDERAAVEWYRKAADQGDAEAQFKLGFFYESGFGGLPQDKRAAVEWYRKAAEQGYAAAQFNLGVCYSNGEGGLPQDKRAAVEWYRKAAEQGDADAQFNLGNSYSNGVGGLPQDKRAAVEWYRKAAEQANVNGLDDWIRPGL</sequence>
<dbReference type="EMBL" id="VRMN01000029">
    <property type="protein sequence ID" value="KAA8490403.1"/>
    <property type="molecule type" value="Genomic_DNA"/>
</dbReference>
<feature type="compositionally biased region" description="Basic and acidic residues" evidence="3">
    <location>
        <begin position="802"/>
        <end position="814"/>
    </location>
</feature>
<evidence type="ECO:0000256" key="3">
    <source>
        <dbReference type="SAM" id="MobiDB-lite"/>
    </source>
</evidence>
<name>A0A5J4YID3_PORPP</name>
<dbReference type="GO" id="GO:0005524">
    <property type="term" value="F:ATP binding"/>
    <property type="evidence" value="ECO:0007669"/>
    <property type="project" value="UniProtKB-UniRule"/>
</dbReference>
<reference evidence="6" key="1">
    <citation type="journal article" date="2019" name="Nat. Commun.">
        <title>Expansion of phycobilisome linker gene families in mesophilic red algae.</title>
        <authorList>
            <person name="Lee J."/>
            <person name="Kim D."/>
            <person name="Bhattacharya D."/>
            <person name="Yoon H.S."/>
        </authorList>
    </citation>
    <scope>NUCLEOTIDE SEQUENCE [LARGE SCALE GENOMIC DNA]</scope>
    <source>
        <strain evidence="6">CCMP 1328</strain>
    </source>
</reference>
<dbReference type="Gene3D" id="1.10.510.10">
    <property type="entry name" value="Transferase(Phosphotransferase) domain 1"/>
    <property type="match status" value="1"/>
</dbReference>
<evidence type="ECO:0000256" key="2">
    <source>
        <dbReference type="PROSITE-ProRule" id="PRU10141"/>
    </source>
</evidence>
<dbReference type="InterPro" id="IPR059179">
    <property type="entry name" value="MLKL-like_MCAfunc"/>
</dbReference>
<evidence type="ECO:0000259" key="4">
    <source>
        <dbReference type="PROSITE" id="PS50011"/>
    </source>
</evidence>
<dbReference type="InterPro" id="IPR017441">
    <property type="entry name" value="Protein_kinase_ATP_BS"/>
</dbReference>
<feature type="compositionally biased region" description="Basic and acidic residues" evidence="3">
    <location>
        <begin position="763"/>
        <end position="795"/>
    </location>
</feature>
<keyword evidence="2" id="KW-0067">ATP-binding</keyword>
<dbReference type="PROSITE" id="PS00107">
    <property type="entry name" value="PROTEIN_KINASE_ATP"/>
    <property type="match status" value="1"/>
</dbReference>
<dbReference type="InterPro" id="IPR011009">
    <property type="entry name" value="Kinase-like_dom_sf"/>
</dbReference>
<evidence type="ECO:0000256" key="1">
    <source>
        <dbReference type="ARBA" id="ARBA00038101"/>
    </source>
</evidence>
<feature type="compositionally biased region" description="Low complexity" evidence="3">
    <location>
        <begin position="573"/>
        <end position="598"/>
    </location>
</feature>
<keyword evidence="2" id="KW-0547">Nucleotide-binding</keyword>
<dbReference type="CDD" id="cd21037">
    <property type="entry name" value="MLKL_NTD"/>
    <property type="match status" value="1"/>
</dbReference>
<dbReference type="GO" id="GO:0004672">
    <property type="term" value="F:protein kinase activity"/>
    <property type="evidence" value="ECO:0007669"/>
    <property type="project" value="InterPro"/>
</dbReference>
<dbReference type="Proteomes" id="UP000324585">
    <property type="component" value="Unassembled WGS sequence"/>
</dbReference>
<dbReference type="SMART" id="SM00671">
    <property type="entry name" value="SEL1"/>
    <property type="match status" value="18"/>
</dbReference>
<gene>
    <name evidence="5" type="ORF">FVE85_8917</name>
</gene>
<dbReference type="Pfam" id="PF00069">
    <property type="entry name" value="Pkinase"/>
    <property type="match status" value="1"/>
</dbReference>
<feature type="domain" description="Protein kinase" evidence="4">
    <location>
        <begin position="264"/>
        <end position="534"/>
    </location>
</feature>
<dbReference type="Pfam" id="PF08238">
    <property type="entry name" value="Sel1"/>
    <property type="match status" value="20"/>
</dbReference>
<dbReference type="InterPro" id="IPR036537">
    <property type="entry name" value="Adaptor_Cbl_N_dom_sf"/>
</dbReference>
<feature type="region of interest" description="Disordered" evidence="3">
    <location>
        <begin position="573"/>
        <end position="606"/>
    </location>
</feature>
<organism evidence="5 6">
    <name type="scientific">Porphyridium purpureum</name>
    <name type="common">Red alga</name>
    <name type="synonym">Porphyridium cruentum</name>
    <dbReference type="NCBI Taxonomy" id="35688"/>
    <lineage>
        <taxon>Eukaryota</taxon>
        <taxon>Rhodophyta</taxon>
        <taxon>Bangiophyceae</taxon>
        <taxon>Porphyridiales</taxon>
        <taxon>Porphyridiaceae</taxon>
        <taxon>Porphyridium</taxon>
    </lineage>
</organism>
<comment type="caution">
    <text evidence="5">The sequence shown here is derived from an EMBL/GenBank/DDBJ whole genome shotgun (WGS) entry which is preliminary data.</text>
</comment>
<proteinExistence type="inferred from homology"/>
<dbReference type="InterPro" id="IPR006597">
    <property type="entry name" value="Sel1-like"/>
</dbReference>
<feature type="binding site" evidence="2">
    <location>
        <position position="291"/>
    </location>
    <ligand>
        <name>ATP</name>
        <dbReference type="ChEBI" id="CHEBI:30616"/>
    </ligand>
</feature>
<dbReference type="Gene3D" id="1.25.40.10">
    <property type="entry name" value="Tetratricopeptide repeat domain"/>
    <property type="match status" value="5"/>
</dbReference>
<protein>
    <submittedName>
        <fullName evidence="5">Secretory immunoglobulin A-binding protein EsiB</fullName>
    </submittedName>
</protein>
<evidence type="ECO:0000313" key="5">
    <source>
        <dbReference type="EMBL" id="KAA8490403.1"/>
    </source>
</evidence>